<evidence type="ECO:0000313" key="1">
    <source>
        <dbReference type="EMBL" id="CAD7425530.1"/>
    </source>
</evidence>
<dbReference type="AlphaFoldDB" id="A0A7R9E1U7"/>
<organism evidence="1">
    <name type="scientific">Timema monikensis</name>
    <dbReference type="NCBI Taxonomy" id="170555"/>
    <lineage>
        <taxon>Eukaryota</taxon>
        <taxon>Metazoa</taxon>
        <taxon>Ecdysozoa</taxon>
        <taxon>Arthropoda</taxon>
        <taxon>Hexapoda</taxon>
        <taxon>Insecta</taxon>
        <taxon>Pterygota</taxon>
        <taxon>Neoptera</taxon>
        <taxon>Polyneoptera</taxon>
        <taxon>Phasmatodea</taxon>
        <taxon>Timematodea</taxon>
        <taxon>Timematoidea</taxon>
        <taxon>Timematidae</taxon>
        <taxon>Timema</taxon>
    </lineage>
</organism>
<proteinExistence type="predicted"/>
<name>A0A7R9E1U7_9NEOP</name>
<dbReference type="EMBL" id="OB792980">
    <property type="protein sequence ID" value="CAD7425530.1"/>
    <property type="molecule type" value="Genomic_DNA"/>
</dbReference>
<protein>
    <submittedName>
        <fullName evidence="1">Uncharacterized protein</fullName>
    </submittedName>
</protein>
<sequence length="170" mass="18466">MTAMPFFLFLNVIEQTFQKGNSHEWGICSLKACERVGEGGGVEFFNAIQVSTDPSLNRGGHFPAYFHYQPNPTLINQQSLVQATTDQTSALGGEPAFAWGRVENHLGSPPVPPKRDLNLDLPDLGSLAQHESSALANYATKAVVLSSTAEDGEIEVRISVGYQNDVDDMI</sequence>
<gene>
    <name evidence="1" type="ORF">TMSB3V08_LOCUS2438</name>
</gene>
<accession>A0A7R9E1U7</accession>
<reference evidence="1" key="1">
    <citation type="submission" date="2020-11" db="EMBL/GenBank/DDBJ databases">
        <authorList>
            <person name="Tran Van P."/>
        </authorList>
    </citation>
    <scope>NUCLEOTIDE SEQUENCE</scope>
</reference>